<evidence type="ECO:0000313" key="3">
    <source>
        <dbReference type="EMBL" id="QDU78643.1"/>
    </source>
</evidence>
<evidence type="ECO:0000259" key="1">
    <source>
        <dbReference type="Pfam" id="PF01408"/>
    </source>
</evidence>
<dbReference type="GO" id="GO:0008456">
    <property type="term" value="F:alpha-N-acetylgalactosaminidase activity"/>
    <property type="evidence" value="ECO:0007669"/>
    <property type="project" value="UniProtKB-EC"/>
</dbReference>
<dbReference type="SUPFAM" id="SSF51735">
    <property type="entry name" value="NAD(P)-binding Rossmann-fold domains"/>
    <property type="match status" value="1"/>
</dbReference>
<protein>
    <submittedName>
        <fullName evidence="3">Alpha-N-acetylgalactosaminidase</fullName>
        <ecNumber evidence="3">3.2.1.49</ecNumber>
    </submittedName>
</protein>
<evidence type="ECO:0000313" key="4">
    <source>
        <dbReference type="Proteomes" id="UP000317178"/>
    </source>
</evidence>
<dbReference type="Gene3D" id="3.40.50.720">
    <property type="entry name" value="NAD(P)-binding Rossmann-like Domain"/>
    <property type="match status" value="1"/>
</dbReference>
<feature type="domain" description="Gfo/Idh/MocA-like oxidoreductase bacterial type C-terminal" evidence="2">
    <location>
        <begin position="211"/>
        <end position="418"/>
    </location>
</feature>
<dbReference type="RefSeq" id="WP_144992566.1">
    <property type="nucleotide sequence ID" value="NZ_CP036281.1"/>
</dbReference>
<reference evidence="3 4" key="1">
    <citation type="submission" date="2019-02" db="EMBL/GenBank/DDBJ databases">
        <title>Deep-cultivation of Planctomycetes and their phenomic and genomic characterization uncovers novel biology.</title>
        <authorList>
            <person name="Wiegand S."/>
            <person name="Jogler M."/>
            <person name="Boedeker C."/>
            <person name="Pinto D."/>
            <person name="Vollmers J."/>
            <person name="Rivas-Marin E."/>
            <person name="Kohn T."/>
            <person name="Peeters S.H."/>
            <person name="Heuer A."/>
            <person name="Rast P."/>
            <person name="Oberbeckmann S."/>
            <person name="Bunk B."/>
            <person name="Jeske O."/>
            <person name="Meyerdierks A."/>
            <person name="Storesund J.E."/>
            <person name="Kallscheuer N."/>
            <person name="Luecker S."/>
            <person name="Lage O.M."/>
            <person name="Pohl T."/>
            <person name="Merkel B.J."/>
            <person name="Hornburger P."/>
            <person name="Mueller R.-W."/>
            <person name="Bruemmer F."/>
            <person name="Labrenz M."/>
            <person name="Spormann A.M."/>
            <person name="Op den Camp H."/>
            <person name="Overmann J."/>
            <person name="Amann R."/>
            <person name="Jetten M.S.M."/>
            <person name="Mascher T."/>
            <person name="Medema M.H."/>
            <person name="Devos D.P."/>
            <person name="Kaster A.-K."/>
            <person name="Ovreas L."/>
            <person name="Rohde M."/>
            <person name="Galperin M.Y."/>
            <person name="Jogler C."/>
        </authorList>
    </citation>
    <scope>NUCLEOTIDE SEQUENCE [LARGE SCALE GENOMIC DNA]</scope>
    <source>
        <strain evidence="3 4">Pla110</strain>
    </source>
</reference>
<organism evidence="3 4">
    <name type="scientific">Polystyrenella longa</name>
    <dbReference type="NCBI Taxonomy" id="2528007"/>
    <lineage>
        <taxon>Bacteria</taxon>
        <taxon>Pseudomonadati</taxon>
        <taxon>Planctomycetota</taxon>
        <taxon>Planctomycetia</taxon>
        <taxon>Planctomycetales</taxon>
        <taxon>Planctomycetaceae</taxon>
        <taxon>Polystyrenella</taxon>
    </lineage>
</organism>
<gene>
    <name evidence="3" type="primary">nagA_1</name>
    <name evidence="3" type="ORF">Pla110_03470</name>
</gene>
<sequence length="483" mass="53241">MTKQSRREFLENSMFATAAAYAASSALSQPLMAANKQEKGPNEKYAVAVVGVKGRGQSHISGFTGSPDSEVVALVDPDEKYLNQRADEIAKKTGKRPAVYTDLRKCYEDQAIDIVSIATPNHWHALAAIWAVQAGKHVYVEKPVSHNVSEGRRIVDAARKHGKIVQTGTQSRSMKGTLDVMDFMHQGGVGTISKARGLCYKRRKSIGPKGNYDVPETVDYDLWTGPAPMEELTRPQFHYDWHWQFLYGNGDLGNQGIHQMDLARWGLGVSGIGDSVLSYGGRLGYEDAGDVANTQVSVHNYGDKQLIFEVRGLETELYMDTRVGVIYYGSEGYVVQPSYSSAVAYDLDGQVTEKFTGGGNHFQNFIDAVRANDHTILNADIEEGHYSSALCHLGNISYRLGEKMTVAEVGEKLGDNDEYQETLGRFTQHLKNNGLEGESTEISLGPTLKLEGEEFTGEMAEQASPMLTREYRKGFEVPSAENV</sequence>
<dbReference type="OrthoDB" id="9788246at2"/>
<dbReference type="PANTHER" id="PTHR43818">
    <property type="entry name" value="BCDNA.GH03377"/>
    <property type="match status" value="1"/>
</dbReference>
<dbReference type="Pfam" id="PF19051">
    <property type="entry name" value="GFO_IDH_MocA_C2"/>
    <property type="match status" value="1"/>
</dbReference>
<proteinExistence type="predicted"/>
<dbReference type="KEGG" id="plon:Pla110_03470"/>
<keyword evidence="4" id="KW-1185">Reference proteome</keyword>
<dbReference type="Pfam" id="PF01408">
    <property type="entry name" value="GFO_IDH_MocA"/>
    <property type="match status" value="1"/>
</dbReference>
<dbReference type="InterPro" id="IPR043906">
    <property type="entry name" value="Gfo/Idh/MocA_OxRdtase_bact_C"/>
</dbReference>
<keyword evidence="3" id="KW-0378">Hydrolase</keyword>
<dbReference type="SUPFAM" id="SSF55347">
    <property type="entry name" value="Glyceraldehyde-3-phosphate dehydrogenase-like, C-terminal domain"/>
    <property type="match status" value="1"/>
</dbReference>
<dbReference type="EMBL" id="CP036281">
    <property type="protein sequence ID" value="QDU78643.1"/>
    <property type="molecule type" value="Genomic_DNA"/>
</dbReference>
<dbReference type="GO" id="GO:0000166">
    <property type="term" value="F:nucleotide binding"/>
    <property type="evidence" value="ECO:0007669"/>
    <property type="project" value="InterPro"/>
</dbReference>
<accession>A0A518CHD9</accession>
<dbReference type="Proteomes" id="UP000317178">
    <property type="component" value="Chromosome"/>
</dbReference>
<dbReference type="PANTHER" id="PTHR43818:SF5">
    <property type="entry name" value="OXIDOREDUCTASE FAMILY PROTEIN"/>
    <property type="match status" value="1"/>
</dbReference>
<name>A0A518CHD9_9PLAN</name>
<feature type="domain" description="Gfo/Idh/MocA-like oxidoreductase N-terminal" evidence="1">
    <location>
        <begin position="47"/>
        <end position="168"/>
    </location>
</feature>
<dbReference type="InterPro" id="IPR006311">
    <property type="entry name" value="TAT_signal"/>
</dbReference>
<dbReference type="EC" id="3.2.1.49" evidence="3"/>
<dbReference type="InterPro" id="IPR050463">
    <property type="entry name" value="Gfo/Idh/MocA_oxidrdct_glycsds"/>
</dbReference>
<dbReference type="AlphaFoldDB" id="A0A518CHD9"/>
<dbReference type="InterPro" id="IPR036291">
    <property type="entry name" value="NAD(P)-bd_dom_sf"/>
</dbReference>
<dbReference type="Gene3D" id="3.30.360.10">
    <property type="entry name" value="Dihydrodipicolinate Reductase, domain 2"/>
    <property type="match status" value="1"/>
</dbReference>
<dbReference type="PROSITE" id="PS51318">
    <property type="entry name" value="TAT"/>
    <property type="match status" value="1"/>
</dbReference>
<dbReference type="InterPro" id="IPR000683">
    <property type="entry name" value="Gfo/Idh/MocA-like_OxRdtase_N"/>
</dbReference>
<keyword evidence="3" id="KW-0326">Glycosidase</keyword>
<evidence type="ECO:0000259" key="2">
    <source>
        <dbReference type="Pfam" id="PF19051"/>
    </source>
</evidence>